<organism evidence="8 9">
    <name type="scientific">Pseudarcicella hirudinis</name>
    <dbReference type="NCBI Taxonomy" id="1079859"/>
    <lineage>
        <taxon>Bacteria</taxon>
        <taxon>Pseudomonadati</taxon>
        <taxon>Bacteroidota</taxon>
        <taxon>Cytophagia</taxon>
        <taxon>Cytophagales</taxon>
        <taxon>Flectobacillaceae</taxon>
        <taxon>Pseudarcicella</taxon>
    </lineage>
</organism>
<dbReference type="InterPro" id="IPR010432">
    <property type="entry name" value="RDD"/>
</dbReference>
<evidence type="ECO:0000256" key="2">
    <source>
        <dbReference type="ARBA" id="ARBA00022475"/>
    </source>
</evidence>
<gene>
    <name evidence="8" type="ORF">SAMN04515674_105216</name>
</gene>
<name>A0A1I5SVX5_9BACT</name>
<feature type="transmembrane region" description="Helical" evidence="6">
    <location>
        <begin position="108"/>
        <end position="127"/>
    </location>
</feature>
<keyword evidence="2" id="KW-1003">Cell membrane</keyword>
<evidence type="ECO:0000256" key="3">
    <source>
        <dbReference type="ARBA" id="ARBA00022692"/>
    </source>
</evidence>
<keyword evidence="4 6" id="KW-1133">Transmembrane helix</keyword>
<evidence type="ECO:0000256" key="6">
    <source>
        <dbReference type="SAM" id="Phobius"/>
    </source>
</evidence>
<evidence type="ECO:0000313" key="9">
    <source>
        <dbReference type="Proteomes" id="UP000199306"/>
    </source>
</evidence>
<dbReference type="EMBL" id="FOXH01000005">
    <property type="protein sequence ID" value="SFP74376.1"/>
    <property type="molecule type" value="Genomic_DNA"/>
</dbReference>
<evidence type="ECO:0000256" key="1">
    <source>
        <dbReference type="ARBA" id="ARBA00004651"/>
    </source>
</evidence>
<keyword evidence="9" id="KW-1185">Reference proteome</keyword>
<evidence type="ECO:0000313" key="8">
    <source>
        <dbReference type="EMBL" id="SFP74376.1"/>
    </source>
</evidence>
<feature type="transmembrane region" description="Helical" evidence="6">
    <location>
        <begin position="12"/>
        <end position="36"/>
    </location>
</feature>
<dbReference type="RefSeq" id="WP_092016743.1">
    <property type="nucleotide sequence ID" value="NZ_FOXH01000005.1"/>
</dbReference>
<dbReference type="GO" id="GO:0005886">
    <property type="term" value="C:plasma membrane"/>
    <property type="evidence" value="ECO:0007669"/>
    <property type="project" value="UniProtKB-SubCell"/>
</dbReference>
<dbReference type="OrthoDB" id="9793824at2"/>
<comment type="subcellular location">
    <subcellularLocation>
        <location evidence="1">Cell membrane</location>
        <topology evidence="1">Multi-pass membrane protein</topology>
    </subcellularLocation>
</comment>
<reference evidence="8 9" key="1">
    <citation type="submission" date="2016-10" db="EMBL/GenBank/DDBJ databases">
        <authorList>
            <person name="de Groot N.N."/>
        </authorList>
    </citation>
    <scope>NUCLEOTIDE SEQUENCE [LARGE SCALE GENOMIC DNA]</scope>
    <source>
        <strain evidence="9">E92,LMG 26720,CCM 7988</strain>
    </source>
</reference>
<evidence type="ECO:0000259" key="7">
    <source>
        <dbReference type="Pfam" id="PF06271"/>
    </source>
</evidence>
<dbReference type="PANTHER" id="PTHR36115:SF4">
    <property type="entry name" value="MEMBRANE PROTEIN"/>
    <property type="match status" value="1"/>
</dbReference>
<protein>
    <submittedName>
        <fullName evidence="8">Uncharacterized membrane protein YckC, RDD family</fullName>
    </submittedName>
</protein>
<keyword evidence="3 6" id="KW-0812">Transmembrane</keyword>
<evidence type="ECO:0000256" key="4">
    <source>
        <dbReference type="ARBA" id="ARBA00022989"/>
    </source>
</evidence>
<accession>A0A1I5SVX5</accession>
<dbReference type="PANTHER" id="PTHR36115">
    <property type="entry name" value="PROLINE-RICH ANTIGEN HOMOLOG-RELATED"/>
    <property type="match status" value="1"/>
</dbReference>
<dbReference type="STRING" id="1079859.SAMN04515674_105216"/>
<feature type="transmembrane region" description="Helical" evidence="6">
    <location>
        <begin position="48"/>
        <end position="72"/>
    </location>
</feature>
<evidence type="ECO:0000256" key="5">
    <source>
        <dbReference type="ARBA" id="ARBA00023136"/>
    </source>
</evidence>
<dbReference type="Pfam" id="PF06271">
    <property type="entry name" value="RDD"/>
    <property type="match status" value="1"/>
</dbReference>
<dbReference type="InterPro" id="IPR051791">
    <property type="entry name" value="Pra-immunoreactive"/>
</dbReference>
<feature type="domain" description="RDD" evidence="7">
    <location>
        <begin position="6"/>
        <end position="140"/>
    </location>
</feature>
<sequence length="146" mass="15775">MENQVLAGVGNRLLAVIIDIVLFGLVFGALMMIFFGSAFSTGVSDGNAAIFGAGYIALNGFSVVAQIAYFAYFESSPSQATIGKRIMKIKVVDANGQRLQTNTAIIRSISRLISGMICLIGYFLAFFNKEEQTLHDMIAKTYVVKA</sequence>
<dbReference type="Proteomes" id="UP000199306">
    <property type="component" value="Unassembled WGS sequence"/>
</dbReference>
<dbReference type="AlphaFoldDB" id="A0A1I5SVX5"/>
<proteinExistence type="predicted"/>
<keyword evidence="5 6" id="KW-0472">Membrane</keyword>